<organism evidence="1 2">
    <name type="scientific">Pseudomonas eucalypticola</name>
    <dbReference type="NCBI Taxonomy" id="2599595"/>
    <lineage>
        <taxon>Bacteria</taxon>
        <taxon>Pseudomonadati</taxon>
        <taxon>Pseudomonadota</taxon>
        <taxon>Gammaproteobacteria</taxon>
        <taxon>Pseudomonadales</taxon>
        <taxon>Pseudomonadaceae</taxon>
        <taxon>Pseudomonas</taxon>
    </lineage>
</organism>
<sequence>MSKDLSIGPARSLQVAKNAALDAVDEYFESNWPLDTEEKYARLLELEAIARAENDKFLEFIRPKGPGVN</sequence>
<dbReference type="EMBL" id="CP056030">
    <property type="protein sequence ID" value="QKZ05870.1"/>
    <property type="molecule type" value="Genomic_DNA"/>
</dbReference>
<reference evidence="1 2" key="1">
    <citation type="submission" date="2020-06" db="EMBL/GenBank/DDBJ databases">
        <title>Pseudomonas eucalypticola sp. nov., an endophyte of Eucalyptus dunnii leaves with biocontrol ability of eucalyptus leaf blight.</title>
        <authorList>
            <person name="Liu Y."/>
            <person name="Song Z."/>
            <person name="Zeng H."/>
            <person name="Lu M."/>
            <person name="Wang X."/>
            <person name="Lian X."/>
            <person name="Zhang Q."/>
        </authorList>
    </citation>
    <scope>NUCLEOTIDE SEQUENCE [LARGE SCALE GENOMIC DNA]</scope>
    <source>
        <strain evidence="1 2">NP-1</strain>
    </source>
</reference>
<dbReference type="AlphaFoldDB" id="A0A7D5HF08"/>
<protein>
    <submittedName>
        <fullName evidence="1">Uncharacterized protein</fullName>
    </submittedName>
</protein>
<dbReference type="RefSeq" id="WP_176571559.1">
    <property type="nucleotide sequence ID" value="NZ_CP056030.1"/>
</dbReference>
<accession>A0A7D5HF08</accession>
<gene>
    <name evidence="1" type="ORF">HWQ56_19590</name>
</gene>
<name>A0A7D5HF08_9PSED</name>
<dbReference type="KEGG" id="pez:HWQ56_19590"/>
<proteinExistence type="predicted"/>
<keyword evidence="2" id="KW-1185">Reference proteome</keyword>
<dbReference type="Proteomes" id="UP000509568">
    <property type="component" value="Chromosome"/>
</dbReference>
<evidence type="ECO:0000313" key="2">
    <source>
        <dbReference type="Proteomes" id="UP000509568"/>
    </source>
</evidence>
<evidence type="ECO:0000313" key="1">
    <source>
        <dbReference type="EMBL" id="QKZ05870.1"/>
    </source>
</evidence>